<gene>
    <name evidence="1" type="ORF">J2781_002661</name>
</gene>
<protein>
    <recommendedName>
        <fullName evidence="3">Lipocalin-like protein</fullName>
    </recommendedName>
</protein>
<keyword evidence="2" id="KW-1185">Reference proteome</keyword>
<proteinExistence type="predicted"/>
<comment type="caution">
    <text evidence="1">The sequence shown here is derived from an EMBL/GenBank/DDBJ whole genome shotgun (WGS) entry which is preliminary data.</text>
</comment>
<organism evidence="1 2">
    <name type="scientific">Chryseobacterium geocarposphaerae</name>
    <dbReference type="NCBI Taxonomy" id="1416776"/>
    <lineage>
        <taxon>Bacteria</taxon>
        <taxon>Pseudomonadati</taxon>
        <taxon>Bacteroidota</taxon>
        <taxon>Flavobacteriia</taxon>
        <taxon>Flavobacteriales</taxon>
        <taxon>Weeksellaceae</taxon>
        <taxon>Chryseobacterium group</taxon>
        <taxon>Chryseobacterium</taxon>
    </lineage>
</organism>
<dbReference type="RefSeq" id="WP_147296966.1">
    <property type="nucleotide sequence ID" value="NZ_JAVDQS010000007.1"/>
</dbReference>
<dbReference type="EMBL" id="JAVDQS010000007">
    <property type="protein sequence ID" value="MDR6405727.1"/>
    <property type="molecule type" value="Genomic_DNA"/>
</dbReference>
<evidence type="ECO:0000313" key="1">
    <source>
        <dbReference type="EMBL" id="MDR6405727.1"/>
    </source>
</evidence>
<dbReference type="Proteomes" id="UP001184853">
    <property type="component" value="Unassembled WGS sequence"/>
</dbReference>
<dbReference type="PROSITE" id="PS51257">
    <property type="entry name" value="PROKAR_LIPOPROTEIN"/>
    <property type="match status" value="1"/>
</dbReference>
<reference evidence="1 2" key="1">
    <citation type="submission" date="2023-07" db="EMBL/GenBank/DDBJ databases">
        <title>Sorghum-associated microbial communities from plants grown in Nebraska, USA.</title>
        <authorList>
            <person name="Schachtman D."/>
        </authorList>
    </citation>
    <scope>NUCLEOTIDE SEQUENCE [LARGE SCALE GENOMIC DNA]</scope>
    <source>
        <strain evidence="1 2">DS1709</strain>
    </source>
</reference>
<evidence type="ECO:0000313" key="2">
    <source>
        <dbReference type="Proteomes" id="UP001184853"/>
    </source>
</evidence>
<evidence type="ECO:0008006" key="3">
    <source>
        <dbReference type="Google" id="ProtNLM"/>
    </source>
</evidence>
<name>A0ABU1LG72_9FLAO</name>
<accession>A0ABU1LG72</accession>
<sequence>MNKGLCFILFCMMASCQSQKRVVKPDNKVEQSNDNLRTDLLGSWKLIERKYADGVEKKIYPLHQCEKEYTLVFEKVSGNTLLTKNYATGKNCQIKSSSGPLSVSISESSFSYLDVDLKRTERYKISSPKKLSIFYNEILYGKARQIEDLYERLEKR</sequence>